<organism evidence="1">
    <name type="scientific">marine metagenome</name>
    <dbReference type="NCBI Taxonomy" id="408172"/>
    <lineage>
        <taxon>unclassified sequences</taxon>
        <taxon>metagenomes</taxon>
        <taxon>ecological metagenomes</taxon>
    </lineage>
</organism>
<gene>
    <name evidence="1" type="ORF">METZ01_LOCUS516712</name>
</gene>
<evidence type="ECO:0000313" key="1">
    <source>
        <dbReference type="EMBL" id="SVE63858.1"/>
    </source>
</evidence>
<dbReference type="EMBL" id="UINC01231362">
    <property type="protein sequence ID" value="SVE63858.1"/>
    <property type="molecule type" value="Genomic_DNA"/>
</dbReference>
<name>A0A383F660_9ZZZZ</name>
<sequence length="228" mass="25401">MLCFGLPETGYTAGKITALDIDAGRWGGPHKIFLSFPPEISPSGSDLSSEDFRLFINGSAVFPFQLKRRNLERPLHLLILTPFGGFPDTMLGEVHEALDQLSFTKSESTTFRILEFDSRGIPVESDNAHQGTGQGGEGLTQFIRLEKLISSNQAFQKTGRKAMILFAPEMPLEFQEDLAFSRKWGLLMKSRQISPWVLTPSPWNKNFKKRIEELGGEIRVVTPGTVSA</sequence>
<protein>
    <submittedName>
        <fullName evidence="1">Uncharacterized protein</fullName>
    </submittedName>
</protein>
<accession>A0A383F660</accession>
<dbReference type="AlphaFoldDB" id="A0A383F660"/>
<reference evidence="1" key="1">
    <citation type="submission" date="2018-05" db="EMBL/GenBank/DDBJ databases">
        <authorList>
            <person name="Lanie J.A."/>
            <person name="Ng W.-L."/>
            <person name="Kazmierczak K.M."/>
            <person name="Andrzejewski T.M."/>
            <person name="Davidsen T.M."/>
            <person name="Wayne K.J."/>
            <person name="Tettelin H."/>
            <person name="Glass J.I."/>
            <person name="Rusch D."/>
            <person name="Podicherti R."/>
            <person name="Tsui H.-C.T."/>
            <person name="Winkler M.E."/>
        </authorList>
    </citation>
    <scope>NUCLEOTIDE SEQUENCE</scope>
</reference>
<feature type="non-terminal residue" evidence="1">
    <location>
        <position position="228"/>
    </location>
</feature>
<proteinExistence type="predicted"/>